<proteinExistence type="predicted"/>
<dbReference type="HOGENOM" id="CLU_1278301_0_0_1"/>
<protein>
    <submittedName>
        <fullName evidence="1">Uncharacterized protein</fullName>
    </submittedName>
</protein>
<accession>A0A0C3A2P6</accession>
<dbReference type="EMBL" id="KN822079">
    <property type="protein sequence ID" value="KIM58947.1"/>
    <property type="molecule type" value="Genomic_DNA"/>
</dbReference>
<sequence length="216" mass="25105">MGIKQHSAAEENLNLWFRAQKPQPPHLGMSELCLYYQPCEDDDNGWFIIIISTPEQQATAWPYGHNNLLLLDGTFAAHADYNSNLLEDLLLKWKHGMGKNPADGGDFDIRVVLTDNDTREHKAWHNALNRKLRVIPCGDDCQKTRCSLVEFLLELLKNVYHFEDAIELYNKQLFHFQELAKKSDPISQKKSQGSLAFLSYFHTYIKMKDFWRCESK</sequence>
<dbReference type="InParanoid" id="A0A0C3A2P6"/>
<evidence type="ECO:0000313" key="1">
    <source>
        <dbReference type="EMBL" id="KIM58947.1"/>
    </source>
</evidence>
<reference evidence="2" key="2">
    <citation type="submission" date="2015-01" db="EMBL/GenBank/DDBJ databases">
        <title>Evolutionary Origins and Diversification of the Mycorrhizal Mutualists.</title>
        <authorList>
            <consortium name="DOE Joint Genome Institute"/>
            <consortium name="Mycorrhizal Genomics Consortium"/>
            <person name="Kohler A."/>
            <person name="Kuo A."/>
            <person name="Nagy L.G."/>
            <person name="Floudas D."/>
            <person name="Copeland A."/>
            <person name="Barry K.W."/>
            <person name="Cichocki N."/>
            <person name="Veneault-Fourrey C."/>
            <person name="LaButti K."/>
            <person name="Lindquist E.A."/>
            <person name="Lipzen A."/>
            <person name="Lundell T."/>
            <person name="Morin E."/>
            <person name="Murat C."/>
            <person name="Riley R."/>
            <person name="Ohm R."/>
            <person name="Sun H."/>
            <person name="Tunlid A."/>
            <person name="Henrissat B."/>
            <person name="Grigoriev I.V."/>
            <person name="Hibbett D.S."/>
            <person name="Martin F."/>
        </authorList>
    </citation>
    <scope>NUCLEOTIDE SEQUENCE [LARGE SCALE GENOMIC DNA]</scope>
    <source>
        <strain evidence="2">Foug A</strain>
    </source>
</reference>
<dbReference type="AlphaFoldDB" id="A0A0C3A2P6"/>
<gene>
    <name evidence="1" type="ORF">SCLCIDRAFT_27660</name>
</gene>
<organism evidence="1 2">
    <name type="scientific">Scleroderma citrinum Foug A</name>
    <dbReference type="NCBI Taxonomy" id="1036808"/>
    <lineage>
        <taxon>Eukaryota</taxon>
        <taxon>Fungi</taxon>
        <taxon>Dikarya</taxon>
        <taxon>Basidiomycota</taxon>
        <taxon>Agaricomycotina</taxon>
        <taxon>Agaricomycetes</taxon>
        <taxon>Agaricomycetidae</taxon>
        <taxon>Boletales</taxon>
        <taxon>Sclerodermatineae</taxon>
        <taxon>Sclerodermataceae</taxon>
        <taxon>Scleroderma</taxon>
    </lineage>
</organism>
<dbReference type="OrthoDB" id="2692840at2759"/>
<name>A0A0C3A2P6_9AGAM</name>
<dbReference type="STRING" id="1036808.A0A0C3A2P6"/>
<keyword evidence="2" id="KW-1185">Reference proteome</keyword>
<reference evidence="1 2" key="1">
    <citation type="submission" date="2014-04" db="EMBL/GenBank/DDBJ databases">
        <authorList>
            <consortium name="DOE Joint Genome Institute"/>
            <person name="Kuo A."/>
            <person name="Kohler A."/>
            <person name="Nagy L.G."/>
            <person name="Floudas D."/>
            <person name="Copeland A."/>
            <person name="Barry K.W."/>
            <person name="Cichocki N."/>
            <person name="Veneault-Fourrey C."/>
            <person name="LaButti K."/>
            <person name="Lindquist E.A."/>
            <person name="Lipzen A."/>
            <person name="Lundell T."/>
            <person name="Morin E."/>
            <person name="Murat C."/>
            <person name="Sun H."/>
            <person name="Tunlid A."/>
            <person name="Henrissat B."/>
            <person name="Grigoriev I.V."/>
            <person name="Hibbett D.S."/>
            <person name="Martin F."/>
            <person name="Nordberg H.P."/>
            <person name="Cantor M.N."/>
            <person name="Hua S.X."/>
        </authorList>
    </citation>
    <scope>NUCLEOTIDE SEQUENCE [LARGE SCALE GENOMIC DNA]</scope>
    <source>
        <strain evidence="1 2">Foug A</strain>
    </source>
</reference>
<dbReference type="Proteomes" id="UP000053989">
    <property type="component" value="Unassembled WGS sequence"/>
</dbReference>
<evidence type="ECO:0000313" key="2">
    <source>
        <dbReference type="Proteomes" id="UP000053989"/>
    </source>
</evidence>